<dbReference type="InterPro" id="IPR000644">
    <property type="entry name" value="CBS_dom"/>
</dbReference>
<evidence type="ECO:0000256" key="7">
    <source>
        <dbReference type="ARBA" id="ARBA00022723"/>
    </source>
</evidence>
<comment type="cofactor">
    <cofactor evidence="1">
        <name>Mg(2+)</name>
        <dbReference type="ChEBI" id="CHEBI:18420"/>
    </cofactor>
</comment>
<dbReference type="GO" id="GO:0016779">
    <property type="term" value="F:nucleotidyltransferase activity"/>
    <property type="evidence" value="ECO:0007669"/>
    <property type="project" value="UniProtKB-KW"/>
</dbReference>
<dbReference type="PROSITE" id="PS51371">
    <property type="entry name" value="CBS"/>
    <property type="match status" value="2"/>
</dbReference>
<evidence type="ECO:0000256" key="1">
    <source>
        <dbReference type="ARBA" id="ARBA00001946"/>
    </source>
</evidence>
<keyword evidence="11" id="KW-0129">CBS domain</keyword>
<evidence type="ECO:0000256" key="13">
    <source>
        <dbReference type="SAM" id="MobiDB-lite"/>
    </source>
</evidence>
<evidence type="ECO:0000256" key="3">
    <source>
        <dbReference type="ARBA" id="ARBA00022555"/>
    </source>
</evidence>
<dbReference type="InterPro" id="IPR003156">
    <property type="entry name" value="DHHA1_dom"/>
</dbReference>
<name>A0A523VZH6_UNCAE</name>
<evidence type="ECO:0000256" key="8">
    <source>
        <dbReference type="ARBA" id="ARBA00022741"/>
    </source>
</evidence>
<dbReference type="Gene3D" id="3.10.580.10">
    <property type="entry name" value="CBS-domain"/>
    <property type="match status" value="1"/>
</dbReference>
<accession>A0A523VZH6</accession>
<dbReference type="InterPro" id="IPR002646">
    <property type="entry name" value="PolA_pol_head_dom"/>
</dbReference>
<dbReference type="AlphaFoldDB" id="A0A523VZH6"/>
<dbReference type="SUPFAM" id="SSF81891">
    <property type="entry name" value="Poly A polymerase C-terminal region-like"/>
    <property type="match status" value="1"/>
</dbReference>
<organism evidence="15 16">
    <name type="scientific">Aerophobetes bacterium</name>
    <dbReference type="NCBI Taxonomy" id="2030807"/>
    <lineage>
        <taxon>Bacteria</taxon>
        <taxon>Candidatus Aerophobota</taxon>
    </lineage>
</organism>
<dbReference type="SUPFAM" id="SSF64182">
    <property type="entry name" value="DHH phosphoesterases"/>
    <property type="match status" value="1"/>
</dbReference>
<dbReference type="Pfam" id="PF01743">
    <property type="entry name" value="PolyA_pol"/>
    <property type="match status" value="1"/>
</dbReference>
<comment type="caution">
    <text evidence="15">The sequence shown here is derived from an EMBL/GenBank/DDBJ whole genome shotgun (WGS) entry which is preliminary data.</text>
</comment>
<dbReference type="Pfam" id="PF02272">
    <property type="entry name" value="DHHA1"/>
    <property type="match status" value="1"/>
</dbReference>
<feature type="domain" description="CBS" evidence="14">
    <location>
        <begin position="314"/>
        <end position="371"/>
    </location>
</feature>
<keyword evidence="8" id="KW-0547">Nucleotide-binding</keyword>
<sequence>MKVITTHPGMDFDALASLVAAKKLYPEARICFPSPVSSEVKQFMAVYGDIVPHLLPEEIELSKVSELILVDTRWITRIGSFGNLVGRKGVKIYIYDHHPPHPNDIHGDGGLCRETGATVSILTRILRERKISITPIEATLLILGIYEDTGSLGFTSTTTLDLEAAGFLLSQGANLELISSFLNRSLTEKQTALLNDFIERAEKRIINGVEVVIIVAEVDEFVGGLSLPLHKFIDLKNLEVVFALIKARERIYIIARSRISSVNVNEILSSLGGGGHNFAASALIKEQDIKEVEERLHHLLKEKIRPRQTVRDVMSSPVRFASPSTSLKEAKDLMRKHGILTLPVLEKGRLVGIISREKVDHVMAHNSGRASVKGYFSPKAFTSPPHLSIKKAQEIMMEEETRTLLVLDNEDLVGIVSGPDLLRAFHEGTQSSSYLESHPHKNDPPGPREPEFSFAGLPKDKVRPRSISGKKGQLVKDLLEKRVPRKIQRILEQAGKVGQRMGFRAFIVGGFVRDLLLGIENLDVDLVVEGDGIKFATELARQLEGELKRHRGFGTATIVLPDGFKLDVATSRSESYPFPAALPRVKPAPLSEDLARRDFTVNTMAVDISPSSFGLLIDFFGGQEDIRRRRVRILHSRSFIEDPTRIFRAIRFEQRYDFQIGKETEKLIQDVLKEKIFHRLSRDRIREELIQILKEDEPEKVIKRLQDFGILKTIYSKIEFNHEKEKEFNYLVDVFAHFEVVSKEESKRWLIRLLVLLEDLDEEEVRDFCGRYRFTREDRNAIISGRLSSERLIKSLRSRKALKSSFIYSLLESVPQEALLFTMAKATEKLVKKRILLYLTRLKNVEIEAGGDDLKSMGYKPSPRFTQILEEVRRARLDGLVKNKKEEIKYIEEKFPLEVRK</sequence>
<dbReference type="Gene3D" id="1.10.3090.10">
    <property type="entry name" value="cca-adding enzyme, domain 2"/>
    <property type="match status" value="1"/>
</dbReference>
<dbReference type="Pfam" id="PF00571">
    <property type="entry name" value="CBS"/>
    <property type="match status" value="2"/>
</dbReference>
<dbReference type="Pfam" id="PF12627">
    <property type="entry name" value="PolyA_pol_RNAbd"/>
    <property type="match status" value="1"/>
</dbReference>
<keyword evidence="5" id="KW-0819">tRNA processing</keyword>
<evidence type="ECO:0000256" key="10">
    <source>
        <dbReference type="ARBA" id="ARBA00022884"/>
    </source>
</evidence>
<feature type="region of interest" description="Disordered" evidence="13">
    <location>
        <begin position="429"/>
        <end position="468"/>
    </location>
</feature>
<feature type="domain" description="CBS" evidence="14">
    <location>
        <begin position="376"/>
        <end position="431"/>
    </location>
</feature>
<keyword evidence="6" id="KW-0548">Nucleotidyltransferase</keyword>
<dbReference type="Gene3D" id="3.10.310.30">
    <property type="match status" value="1"/>
</dbReference>
<dbReference type="PANTHER" id="PTHR47788:SF1">
    <property type="entry name" value="A-ADDING TRNA NUCLEOTIDYLTRANSFERASE"/>
    <property type="match status" value="1"/>
</dbReference>
<keyword evidence="9" id="KW-0460">Magnesium</keyword>
<evidence type="ECO:0000313" key="16">
    <source>
        <dbReference type="Proteomes" id="UP000319130"/>
    </source>
</evidence>
<dbReference type="PANTHER" id="PTHR47788">
    <property type="entry name" value="POLYA POLYMERASE"/>
    <property type="match status" value="1"/>
</dbReference>
<dbReference type="Gene3D" id="3.90.1640.10">
    <property type="entry name" value="inorganic pyrophosphatase (n-terminal core)"/>
    <property type="match status" value="1"/>
</dbReference>
<evidence type="ECO:0000256" key="12">
    <source>
        <dbReference type="RuleBase" id="RU003953"/>
    </source>
</evidence>
<evidence type="ECO:0000256" key="5">
    <source>
        <dbReference type="ARBA" id="ARBA00022694"/>
    </source>
</evidence>
<comment type="similarity">
    <text evidence="2 12">Belongs to the tRNA nucleotidyltransferase/poly(A) polymerase family.</text>
</comment>
<evidence type="ECO:0000259" key="14">
    <source>
        <dbReference type="PROSITE" id="PS51371"/>
    </source>
</evidence>
<dbReference type="GO" id="GO:0000166">
    <property type="term" value="F:nucleotide binding"/>
    <property type="evidence" value="ECO:0007669"/>
    <property type="project" value="UniProtKB-KW"/>
</dbReference>
<keyword evidence="10 12" id="KW-0694">RNA-binding</keyword>
<evidence type="ECO:0000256" key="11">
    <source>
        <dbReference type="PROSITE-ProRule" id="PRU00703"/>
    </source>
</evidence>
<dbReference type="InterPro" id="IPR046342">
    <property type="entry name" value="CBS_dom_sf"/>
</dbReference>
<feature type="compositionally biased region" description="Basic and acidic residues" evidence="13">
    <location>
        <begin position="437"/>
        <end position="451"/>
    </location>
</feature>
<evidence type="ECO:0000256" key="9">
    <source>
        <dbReference type="ARBA" id="ARBA00022842"/>
    </source>
</evidence>
<evidence type="ECO:0000256" key="2">
    <source>
        <dbReference type="ARBA" id="ARBA00007265"/>
    </source>
</evidence>
<evidence type="ECO:0000313" key="15">
    <source>
        <dbReference type="EMBL" id="TET60121.1"/>
    </source>
</evidence>
<dbReference type="SUPFAM" id="SSF54631">
    <property type="entry name" value="CBS-domain pair"/>
    <property type="match status" value="1"/>
</dbReference>
<dbReference type="SMART" id="SM00116">
    <property type="entry name" value="CBS"/>
    <property type="match status" value="2"/>
</dbReference>
<dbReference type="Gene3D" id="3.30.460.10">
    <property type="entry name" value="Beta Polymerase, domain 2"/>
    <property type="match status" value="1"/>
</dbReference>
<dbReference type="GO" id="GO:0046872">
    <property type="term" value="F:metal ion binding"/>
    <property type="evidence" value="ECO:0007669"/>
    <property type="project" value="UniProtKB-KW"/>
</dbReference>
<gene>
    <name evidence="15" type="ORF">E3J48_07065</name>
</gene>
<dbReference type="InterPro" id="IPR032828">
    <property type="entry name" value="PolyA_RNA-bd"/>
</dbReference>
<dbReference type="InterPro" id="IPR052390">
    <property type="entry name" value="tRNA_nt/polyA_polymerase"/>
</dbReference>
<evidence type="ECO:0000256" key="4">
    <source>
        <dbReference type="ARBA" id="ARBA00022679"/>
    </source>
</evidence>
<keyword evidence="3" id="KW-0820">tRNA-binding</keyword>
<proteinExistence type="inferred from homology"/>
<dbReference type="InterPro" id="IPR043519">
    <property type="entry name" value="NT_sf"/>
</dbReference>
<evidence type="ECO:0000256" key="6">
    <source>
        <dbReference type="ARBA" id="ARBA00022695"/>
    </source>
</evidence>
<reference evidence="15 16" key="1">
    <citation type="submission" date="2019-03" db="EMBL/GenBank/DDBJ databases">
        <title>Metabolic potential of uncultured bacteria and archaea associated with petroleum seepage in deep-sea sediments.</title>
        <authorList>
            <person name="Dong X."/>
            <person name="Hubert C."/>
        </authorList>
    </citation>
    <scope>NUCLEOTIDE SEQUENCE [LARGE SCALE GENOMIC DNA]</scope>
    <source>
        <strain evidence="15">E29_bin52</strain>
    </source>
</reference>
<dbReference type="GO" id="GO:0008033">
    <property type="term" value="P:tRNA processing"/>
    <property type="evidence" value="ECO:0007669"/>
    <property type="project" value="UniProtKB-KW"/>
</dbReference>
<dbReference type="SUPFAM" id="SSF81301">
    <property type="entry name" value="Nucleotidyltransferase"/>
    <property type="match status" value="1"/>
</dbReference>
<protein>
    <submittedName>
        <fullName evidence="15">CBS domain-containing protein</fullName>
    </submittedName>
</protein>
<dbReference type="InterPro" id="IPR038763">
    <property type="entry name" value="DHH_sf"/>
</dbReference>
<keyword evidence="4 12" id="KW-0808">Transferase</keyword>
<dbReference type="EMBL" id="SOIZ01000317">
    <property type="protein sequence ID" value="TET60121.1"/>
    <property type="molecule type" value="Genomic_DNA"/>
</dbReference>
<dbReference type="CDD" id="cd05398">
    <property type="entry name" value="NT_ClassII-CCAase"/>
    <property type="match status" value="1"/>
</dbReference>
<dbReference type="Proteomes" id="UP000319130">
    <property type="component" value="Unassembled WGS sequence"/>
</dbReference>
<keyword evidence="7" id="KW-0479">Metal-binding</keyword>
<dbReference type="GO" id="GO:0000049">
    <property type="term" value="F:tRNA binding"/>
    <property type="evidence" value="ECO:0007669"/>
    <property type="project" value="UniProtKB-KW"/>
</dbReference>